<comment type="catalytic activity">
    <reaction evidence="1">
        <text>D-maltose = alpha,alpha-trehalose</text>
        <dbReference type="Rhea" id="RHEA:15145"/>
        <dbReference type="ChEBI" id="CHEBI:16551"/>
        <dbReference type="ChEBI" id="CHEBI:17306"/>
        <dbReference type="EC" id="5.4.99.16"/>
    </reaction>
</comment>
<dbReference type="Gene3D" id="3.90.400.10">
    <property type="entry name" value="Oligo-1,6-glucosidase, Domain 2"/>
    <property type="match status" value="1"/>
</dbReference>
<comment type="catalytic activity">
    <reaction evidence="6">
        <text>Endohydrolysis of (1-&gt;4)-alpha-D-glucosidic linkages in polysaccharides containing three or more (1-&gt;4)-alpha-linked D-glucose units.</text>
        <dbReference type="EC" id="3.2.1.1"/>
    </reaction>
</comment>
<dbReference type="OrthoDB" id="9043248at2"/>
<dbReference type="SMART" id="SM00642">
    <property type="entry name" value="Aamy"/>
    <property type="match status" value="1"/>
</dbReference>
<dbReference type="NCBIfam" id="TIGR02456">
    <property type="entry name" value="treS_nterm"/>
    <property type="match status" value="1"/>
</dbReference>
<evidence type="ECO:0000256" key="1">
    <source>
        <dbReference type="ARBA" id="ARBA00001595"/>
    </source>
</evidence>
<evidence type="ECO:0000256" key="5">
    <source>
        <dbReference type="ARBA" id="ARBA00023235"/>
    </source>
</evidence>
<dbReference type="InterPro" id="IPR032091">
    <property type="entry name" value="Malt_amylase-like_C"/>
</dbReference>
<dbReference type="GO" id="GO:0004556">
    <property type="term" value="F:alpha-amylase activity"/>
    <property type="evidence" value="ECO:0007669"/>
    <property type="project" value="UniProtKB-UniRule"/>
</dbReference>
<dbReference type="InterPro" id="IPR013780">
    <property type="entry name" value="Glyco_hydro_b"/>
</dbReference>
<name>J1HH96_9ACTO</name>
<dbReference type="EMBL" id="AKFT01000104">
    <property type="protein sequence ID" value="EJF44888.1"/>
    <property type="molecule type" value="Genomic_DNA"/>
</dbReference>
<evidence type="ECO:0000313" key="8">
    <source>
        <dbReference type="EMBL" id="EJF44888.1"/>
    </source>
</evidence>
<dbReference type="Proteomes" id="UP000002941">
    <property type="component" value="Unassembled WGS sequence"/>
</dbReference>
<dbReference type="GO" id="GO:0046872">
    <property type="term" value="F:metal ion binding"/>
    <property type="evidence" value="ECO:0007669"/>
    <property type="project" value="UniProtKB-KW"/>
</dbReference>
<dbReference type="FunFam" id="3.20.20.80:FF:000055">
    <property type="entry name" value="Trehalose synthase"/>
    <property type="match status" value="1"/>
</dbReference>
<dbReference type="PATRIC" id="fig|1125718.3.peg.1326"/>
<organism evidence="8 9">
    <name type="scientific">Actinomyces massiliensis F0489</name>
    <dbReference type="NCBI Taxonomy" id="1125718"/>
    <lineage>
        <taxon>Bacteria</taxon>
        <taxon>Bacillati</taxon>
        <taxon>Actinomycetota</taxon>
        <taxon>Actinomycetes</taxon>
        <taxon>Actinomycetales</taxon>
        <taxon>Actinomycetaceae</taxon>
        <taxon>Actinomyces</taxon>
    </lineage>
</organism>
<dbReference type="GO" id="GO:0016740">
    <property type="term" value="F:transferase activity"/>
    <property type="evidence" value="ECO:0007669"/>
    <property type="project" value="UniProtKB-KW"/>
</dbReference>
<dbReference type="RefSeq" id="WP_008731356.1">
    <property type="nucleotide sequence ID" value="NZ_AKFT01000104.1"/>
</dbReference>
<dbReference type="PANTHER" id="PTHR10357:SF219">
    <property type="entry name" value="MALTOSE ALPHA-D-GLUCOSYLTRANSFERASE"/>
    <property type="match status" value="1"/>
</dbReference>
<accession>J1HH96</accession>
<reference evidence="8 9" key="1">
    <citation type="submission" date="2012-05" db="EMBL/GenBank/DDBJ databases">
        <authorList>
            <person name="Harkins D.M."/>
            <person name="Madupu R."/>
            <person name="Durkin A.S."/>
            <person name="Torralba M."/>
            <person name="Methe B."/>
            <person name="Sutton G.G."/>
            <person name="Nelson K.E."/>
        </authorList>
    </citation>
    <scope>NUCLEOTIDE SEQUENCE [LARGE SCALE GENOMIC DNA]</scope>
    <source>
        <strain evidence="8 9">F0489</strain>
    </source>
</reference>
<dbReference type="SUPFAM" id="SSF51011">
    <property type="entry name" value="Glycosyl hydrolase domain"/>
    <property type="match status" value="1"/>
</dbReference>
<keyword evidence="4" id="KW-0106">Calcium</keyword>
<evidence type="ECO:0000259" key="7">
    <source>
        <dbReference type="SMART" id="SM00642"/>
    </source>
</evidence>
<dbReference type="PANTHER" id="PTHR10357">
    <property type="entry name" value="ALPHA-AMYLASE FAMILY MEMBER"/>
    <property type="match status" value="1"/>
</dbReference>
<keyword evidence="5 8" id="KW-0413">Isomerase</keyword>
<dbReference type="GO" id="GO:0047471">
    <property type="term" value="F:maltose alpha-D-glucosyltransferase activity"/>
    <property type="evidence" value="ECO:0007669"/>
    <property type="project" value="UniProtKB-EC"/>
</dbReference>
<dbReference type="PRINTS" id="PR00110">
    <property type="entry name" value="ALPHAAMYLASE"/>
</dbReference>
<dbReference type="Gene3D" id="3.20.20.80">
    <property type="entry name" value="Glycosidases"/>
    <property type="match status" value="1"/>
</dbReference>
<dbReference type="EC" id="3.2.1.1" evidence="6"/>
<dbReference type="InterPro" id="IPR012810">
    <property type="entry name" value="TreS/a-amylase_N"/>
</dbReference>
<evidence type="ECO:0000313" key="9">
    <source>
        <dbReference type="Proteomes" id="UP000002941"/>
    </source>
</evidence>
<dbReference type="SUPFAM" id="SSF51445">
    <property type="entry name" value="(Trans)glycosidases"/>
    <property type="match status" value="1"/>
</dbReference>
<dbReference type="InterPro" id="IPR006047">
    <property type="entry name" value="GH13_cat_dom"/>
</dbReference>
<dbReference type="InterPro" id="IPR017853">
    <property type="entry name" value="GH"/>
</dbReference>
<evidence type="ECO:0000256" key="3">
    <source>
        <dbReference type="ARBA" id="ARBA00022723"/>
    </source>
</evidence>
<keyword evidence="9" id="KW-1185">Reference proteome</keyword>
<keyword evidence="6" id="KW-0119">Carbohydrate metabolism</keyword>
<keyword evidence="6" id="KW-0378">Hydrolase</keyword>
<dbReference type="eggNOG" id="COG0366">
    <property type="taxonomic scope" value="Bacteria"/>
</dbReference>
<evidence type="ECO:0000256" key="4">
    <source>
        <dbReference type="ARBA" id="ARBA00022837"/>
    </source>
</evidence>
<dbReference type="Gene3D" id="2.60.40.1180">
    <property type="entry name" value="Golgi alpha-mannosidase II"/>
    <property type="match status" value="1"/>
</dbReference>
<dbReference type="Pfam" id="PF00128">
    <property type="entry name" value="Alpha-amylase"/>
    <property type="match status" value="1"/>
</dbReference>
<dbReference type="CDD" id="cd11334">
    <property type="entry name" value="AmyAc_TreS"/>
    <property type="match status" value="1"/>
</dbReference>
<evidence type="ECO:0000256" key="2">
    <source>
        <dbReference type="ARBA" id="ARBA00005496"/>
    </source>
</evidence>
<protein>
    <recommendedName>
        <fullName evidence="6">Alpha-amylase</fullName>
        <ecNumber evidence="6">3.2.1.1</ecNumber>
    </recommendedName>
</protein>
<dbReference type="InterPro" id="IPR045857">
    <property type="entry name" value="O16G_dom_2"/>
</dbReference>
<dbReference type="AlphaFoldDB" id="J1HH96"/>
<dbReference type="GO" id="GO:0005975">
    <property type="term" value="P:carbohydrate metabolic process"/>
    <property type="evidence" value="ECO:0007669"/>
    <property type="project" value="InterPro"/>
</dbReference>
<sequence>MSVPVTPAPGIASALGAHHALHPAPAATPAAGISSASAMTGRAFAPPAFIPGVPDLPAPPRPGLSPDPEWFRTAVFYEALLRSFADSDGDGVGDFRGLASRLDYLAWLGVDAIWIPPFYPSPMRDGGYDISDYTEIDPRYGTMEDFRDLVHQAHERGIRIVIDIVLNHTSDAHPWFQASRSDPEGPFGDFYVWADDDSGYANTRIIFIDTEESNWSYDVERGQFFWHRFFSHQPDLNYDNPAVIEAVHDIIRFWARTGVDGFRLDAVPYLAEREGTNCENLPDTHTVVAGIRQMLDHEFPGTITLAEANQWPVDVVEYFGTPEAPECTMCFHFPVMPRIYYALREGSSRAVRDVLAATPDIPAHGQWGTFLRNHDELTLEMVTDEERTMMYQWYAPEDRMRANIGIRRRLAPLLDASRAETELAMALLLSLPGSPCLYYGDEIGMGENIWLEDRDAVRTPMQWDESPNMGFSSAPDPGALTLPIIQVPGYRHMTVSTELRRPDSLLHWTRRMLHVRRAHPVLGRGKFLMRDVSDDAVLAHTRHEEEGPSGEPGETLLCVANLADSPRCAIIALPDLAGRTTTDVLGGAAFPAVGPDGRLTLTLGARGYYWLTVDPETQGGDGR</sequence>
<evidence type="ECO:0000256" key="6">
    <source>
        <dbReference type="RuleBase" id="RU361134"/>
    </source>
</evidence>
<gene>
    <name evidence="8" type="primary">treS</name>
    <name evidence="8" type="ORF">HMPREF1318_1417</name>
</gene>
<keyword evidence="8" id="KW-0808">Transferase</keyword>
<dbReference type="InterPro" id="IPR006046">
    <property type="entry name" value="Alpha_amylase"/>
</dbReference>
<dbReference type="Pfam" id="PF16657">
    <property type="entry name" value="Malt_amylase_C"/>
    <property type="match status" value="1"/>
</dbReference>
<feature type="domain" description="Glycosyl hydrolase family 13 catalytic" evidence="7">
    <location>
        <begin position="78"/>
        <end position="473"/>
    </location>
</feature>
<keyword evidence="6" id="KW-0326">Glycosidase</keyword>
<comment type="similarity">
    <text evidence="2">Belongs to the glycosyl hydrolase 13 family. TreS subfamily.</text>
</comment>
<keyword evidence="3" id="KW-0479">Metal-binding</keyword>
<proteinExistence type="inferred from homology"/>
<comment type="caution">
    <text evidence="8">The sequence shown here is derived from an EMBL/GenBank/DDBJ whole genome shotgun (WGS) entry which is preliminary data.</text>
</comment>